<organism evidence="2 3">
    <name type="scientific">Fibrobacter intestinalis</name>
    <dbReference type="NCBI Taxonomy" id="28122"/>
    <lineage>
        <taxon>Bacteria</taxon>
        <taxon>Pseudomonadati</taxon>
        <taxon>Fibrobacterota</taxon>
        <taxon>Fibrobacteria</taxon>
        <taxon>Fibrobacterales</taxon>
        <taxon>Fibrobacteraceae</taxon>
        <taxon>Fibrobacter</taxon>
    </lineage>
</organism>
<accession>A0A1M6Z9E6</accession>
<keyword evidence="1" id="KW-0732">Signal</keyword>
<protein>
    <recommendedName>
        <fullName evidence="4">Lipoprotein</fullName>
    </recommendedName>
</protein>
<dbReference type="RefSeq" id="WP_073306276.1">
    <property type="nucleotide sequence ID" value="NZ_FRAW01000055.1"/>
</dbReference>
<dbReference type="EMBL" id="FRAW01000055">
    <property type="protein sequence ID" value="SHL26979.1"/>
    <property type="molecule type" value="Genomic_DNA"/>
</dbReference>
<gene>
    <name evidence="2" type="ORF">SAMN05720469_1555</name>
</gene>
<dbReference type="Proteomes" id="UP000184275">
    <property type="component" value="Unassembled WGS sequence"/>
</dbReference>
<proteinExistence type="predicted"/>
<dbReference type="PROSITE" id="PS51257">
    <property type="entry name" value="PROKAR_LIPOPROTEIN"/>
    <property type="match status" value="1"/>
</dbReference>
<feature type="signal peptide" evidence="1">
    <location>
        <begin position="1"/>
        <end position="31"/>
    </location>
</feature>
<evidence type="ECO:0000313" key="2">
    <source>
        <dbReference type="EMBL" id="SHL26979.1"/>
    </source>
</evidence>
<keyword evidence="3" id="KW-1185">Reference proteome</keyword>
<name>A0A1M6Z9E6_9BACT</name>
<feature type="chain" id="PRO_5012274572" description="Lipoprotein" evidence="1">
    <location>
        <begin position="32"/>
        <end position="244"/>
    </location>
</feature>
<reference evidence="3" key="1">
    <citation type="submission" date="2016-11" db="EMBL/GenBank/DDBJ databases">
        <authorList>
            <person name="Varghese N."/>
            <person name="Submissions S."/>
        </authorList>
    </citation>
    <scope>NUCLEOTIDE SEQUENCE [LARGE SCALE GENOMIC DNA]</scope>
    <source>
        <strain evidence="3">UWOS</strain>
    </source>
</reference>
<evidence type="ECO:0000313" key="3">
    <source>
        <dbReference type="Proteomes" id="UP000184275"/>
    </source>
</evidence>
<evidence type="ECO:0000256" key="1">
    <source>
        <dbReference type="SAM" id="SignalP"/>
    </source>
</evidence>
<dbReference type="AlphaFoldDB" id="A0A1M6Z9E6"/>
<sequence length="244" mass="27865">MHRQKNTIFSATKGVLFFLFVGLLAVLSACAGHTAAKTSDAVTFEQTSEEKMQKLEQTFATLLQKMNENIPPESLLVFLTDTSYYWTDTLQRYAKELPAERVEELPLGEMLAVLVYRIFEHERAWDPNLNEDYRMLSLFTGKSGVFVRTTGLKLGPFEIKKDRGSVGLASSPKVPVIIFEWDDSVWKLDLKATLPLITKGLESIGVKKNWTTKELALYLLEKEFHYKYPDISFDDSLLDPYSTF</sequence>
<evidence type="ECO:0008006" key="4">
    <source>
        <dbReference type="Google" id="ProtNLM"/>
    </source>
</evidence>